<geneLocation type="plasmid" evidence="3">
    <name>unnamed</name>
</geneLocation>
<organism evidence="3">
    <name type="scientific">Borrelia hermsii YBT</name>
    <dbReference type="NCBI Taxonomy" id="1313295"/>
    <lineage>
        <taxon>Bacteria</taxon>
        <taxon>Pseudomonadati</taxon>
        <taxon>Spirochaetota</taxon>
        <taxon>Spirochaetia</taxon>
        <taxon>Spirochaetales</taxon>
        <taxon>Borreliaceae</taxon>
        <taxon>Borrelia</taxon>
    </lineage>
</organism>
<dbReference type="AlphaFoldDB" id="W5T158"/>
<dbReference type="EMBL" id="CP005720">
    <property type="protein sequence ID" value="AHH13279.1"/>
    <property type="molecule type" value="Genomic_DNA"/>
</dbReference>
<feature type="domain" description="Plasmid partition protein putative C-terminal" evidence="2">
    <location>
        <begin position="142"/>
        <end position="190"/>
    </location>
</feature>
<evidence type="ECO:0000313" key="3">
    <source>
        <dbReference type="EMBL" id="AHH13279.1"/>
    </source>
</evidence>
<dbReference type="Pfam" id="PF25882">
    <property type="entry name" value="Plasmid_parti_C"/>
    <property type="match status" value="1"/>
</dbReference>
<dbReference type="HOGENOM" id="CLU_111029_0_0_12"/>
<dbReference type="NCBIfam" id="NF033725">
    <property type="entry name" value="borfam_49"/>
    <property type="match status" value="1"/>
</dbReference>
<dbReference type="Pfam" id="PF01672">
    <property type="entry name" value="Plasmid_parti_N"/>
    <property type="match status" value="1"/>
</dbReference>
<reference evidence="3" key="1">
    <citation type="submission" date="2013-04" db="EMBL/GenBank/DDBJ databases">
        <title>Comparative Genomics of Relapsing Fever Spirochetes.</title>
        <authorList>
            <person name="Schwan T.G."/>
            <person name="Raffel S.J."/>
            <person name="Porcella S.F."/>
            <person name="Martens C.A."/>
            <person name="Bruno D.P."/>
            <person name="Ricklefs S.M."/>
            <person name="Barbian K.B."/>
        </authorList>
    </citation>
    <scope>NUCLEOTIDE SEQUENCE</scope>
    <source>
        <strain evidence="3">YBT</strain>
        <plasmid evidence="3">unnamed</plasmid>
    </source>
</reference>
<feature type="domain" description="Plasmid partition protein putative N-terminal" evidence="1">
    <location>
        <begin position="27"/>
        <end position="133"/>
    </location>
</feature>
<evidence type="ECO:0000259" key="2">
    <source>
        <dbReference type="Pfam" id="PF25882"/>
    </source>
</evidence>
<name>W5T158_BORHE</name>
<accession>W5T158</accession>
<evidence type="ECO:0000259" key="1">
    <source>
        <dbReference type="Pfam" id="PF01672"/>
    </source>
</evidence>
<keyword evidence="3" id="KW-0614">Plasmid</keyword>
<proteinExistence type="predicted"/>
<dbReference type="InterPro" id="IPR002596">
    <property type="entry name" value="Plasmid_parti"/>
</dbReference>
<dbReference type="InterPro" id="IPR058551">
    <property type="entry name" value="Plasmid_parti_C"/>
</dbReference>
<dbReference type="InterPro" id="IPR058550">
    <property type="entry name" value="Plasmid_parti_N"/>
</dbReference>
<protein>
    <submittedName>
        <fullName evidence="3">Putative plasmid partition protein</fullName>
    </submittedName>
</protein>
<sequence length="198" mass="23650">MRLTHYKRSKMKNVVLSNRILDTDEDTKSLELKHKNLDRYNELKEKLKQNARKEIYYKVESIRILKEIKDNGYYKLDGHKNFDSFIKSYRMAKTQVYAYLRLANAIEEGMLAEQYIIENGINESLAIIKKNKESIAIKKSRQKAINPLRFQLKSQDSYDFYKQNSKFTSFVLDTLFLKDKNYLKKLFKEYCGLNLKND</sequence>
<gene>
    <name evidence="3" type="ORF">BHO_0006701</name>
</gene>